<dbReference type="AlphaFoldDB" id="A0A8X6YDG3"/>
<sequence>MQNAYVNLIDLMLKAYLPGTGVILDQEGGSPAQRPAIALGWADVRNIRKLRSHLYSLLGLEIPSRKQTAKGGNDYPICNSKDSCILSSILV</sequence>
<evidence type="ECO:0000313" key="1">
    <source>
        <dbReference type="EMBL" id="GFY68657.1"/>
    </source>
</evidence>
<comment type="caution">
    <text evidence="1">The sequence shown here is derived from an EMBL/GenBank/DDBJ whole genome shotgun (WGS) entry which is preliminary data.</text>
</comment>
<name>A0A8X6YDG3_9ARAC</name>
<keyword evidence="2" id="KW-1185">Reference proteome</keyword>
<proteinExistence type="predicted"/>
<dbReference type="EMBL" id="BMAV01017176">
    <property type="protein sequence ID" value="GFY68657.1"/>
    <property type="molecule type" value="Genomic_DNA"/>
</dbReference>
<dbReference type="Proteomes" id="UP000886998">
    <property type="component" value="Unassembled WGS sequence"/>
</dbReference>
<organism evidence="1 2">
    <name type="scientific">Trichonephila inaurata madagascariensis</name>
    <dbReference type="NCBI Taxonomy" id="2747483"/>
    <lineage>
        <taxon>Eukaryota</taxon>
        <taxon>Metazoa</taxon>
        <taxon>Ecdysozoa</taxon>
        <taxon>Arthropoda</taxon>
        <taxon>Chelicerata</taxon>
        <taxon>Arachnida</taxon>
        <taxon>Araneae</taxon>
        <taxon>Araneomorphae</taxon>
        <taxon>Entelegynae</taxon>
        <taxon>Araneoidea</taxon>
        <taxon>Nephilidae</taxon>
        <taxon>Trichonephila</taxon>
        <taxon>Trichonephila inaurata</taxon>
    </lineage>
</organism>
<accession>A0A8X6YDG3</accession>
<dbReference type="OrthoDB" id="10472379at2759"/>
<protein>
    <submittedName>
        <fullName evidence="1">Uncharacterized protein</fullName>
    </submittedName>
</protein>
<gene>
    <name evidence="1" type="ORF">TNIN_393671</name>
</gene>
<evidence type="ECO:0000313" key="2">
    <source>
        <dbReference type="Proteomes" id="UP000886998"/>
    </source>
</evidence>
<reference evidence="1" key="1">
    <citation type="submission" date="2020-08" db="EMBL/GenBank/DDBJ databases">
        <title>Multicomponent nature underlies the extraordinary mechanical properties of spider dragline silk.</title>
        <authorList>
            <person name="Kono N."/>
            <person name="Nakamura H."/>
            <person name="Mori M."/>
            <person name="Yoshida Y."/>
            <person name="Ohtoshi R."/>
            <person name="Malay A.D."/>
            <person name="Moran D.A.P."/>
            <person name="Tomita M."/>
            <person name="Numata K."/>
            <person name="Arakawa K."/>
        </authorList>
    </citation>
    <scope>NUCLEOTIDE SEQUENCE</scope>
</reference>